<comment type="caution">
    <text evidence="2">The sequence shown here is derived from an EMBL/GenBank/DDBJ whole genome shotgun (WGS) entry which is preliminary data.</text>
</comment>
<dbReference type="Proteomes" id="UP001430356">
    <property type="component" value="Unassembled WGS sequence"/>
</dbReference>
<dbReference type="EMBL" id="JAECZO010000003">
    <property type="protein sequence ID" value="KAK7200072.1"/>
    <property type="molecule type" value="Genomic_DNA"/>
</dbReference>
<sequence>MRSTTSRSFRVVVAAATVGLGSPPSSADLSSCGVRRSSARSIFPSTISSSSSSSTGAVAVAHTFCSCRRVHIGHSSDVHRWRSAEKEEVHRQFRGGVKLGSHISKIREQQARERELIEQDKFTDWQLVFNYAAGSALLLIGLNVLLAVVEPNPSPTYVPYADPVASGQSGTHASGQSCDTARKDDQQGNTM</sequence>
<organism evidence="2 3">
    <name type="scientific">Novymonas esmeraldas</name>
    <dbReference type="NCBI Taxonomy" id="1808958"/>
    <lineage>
        <taxon>Eukaryota</taxon>
        <taxon>Discoba</taxon>
        <taxon>Euglenozoa</taxon>
        <taxon>Kinetoplastea</taxon>
        <taxon>Metakinetoplastina</taxon>
        <taxon>Trypanosomatida</taxon>
        <taxon>Trypanosomatidae</taxon>
        <taxon>Novymonas</taxon>
    </lineage>
</organism>
<feature type="region of interest" description="Disordered" evidence="1">
    <location>
        <begin position="160"/>
        <end position="191"/>
    </location>
</feature>
<evidence type="ECO:0008006" key="4">
    <source>
        <dbReference type="Google" id="ProtNLM"/>
    </source>
</evidence>
<evidence type="ECO:0000256" key="1">
    <source>
        <dbReference type="SAM" id="MobiDB-lite"/>
    </source>
</evidence>
<accession>A0AAW0F0N0</accession>
<keyword evidence="3" id="KW-1185">Reference proteome</keyword>
<proteinExistence type="predicted"/>
<evidence type="ECO:0000313" key="2">
    <source>
        <dbReference type="EMBL" id="KAK7200072.1"/>
    </source>
</evidence>
<feature type="compositionally biased region" description="Basic and acidic residues" evidence="1">
    <location>
        <begin position="180"/>
        <end position="191"/>
    </location>
</feature>
<gene>
    <name evidence="2" type="ORF">NESM_000056800</name>
</gene>
<dbReference type="AlphaFoldDB" id="A0AAW0F0N0"/>
<reference evidence="2 3" key="1">
    <citation type="journal article" date="2021" name="MBio">
        <title>A New Model Trypanosomatid, Novymonas esmeraldas: Genomic Perception of Its 'Candidatus Pandoraea novymonadis' Endosymbiont.</title>
        <authorList>
            <person name="Zakharova A."/>
            <person name="Saura A."/>
            <person name="Butenko A."/>
            <person name="Podesvova L."/>
            <person name="Warmusova S."/>
            <person name="Kostygov A.Y."/>
            <person name="Nenarokova A."/>
            <person name="Lukes J."/>
            <person name="Opperdoes F.R."/>
            <person name="Yurchenko V."/>
        </authorList>
    </citation>
    <scope>NUCLEOTIDE SEQUENCE [LARGE SCALE GENOMIC DNA]</scope>
    <source>
        <strain evidence="2 3">E262AT.01</strain>
    </source>
</reference>
<evidence type="ECO:0000313" key="3">
    <source>
        <dbReference type="Proteomes" id="UP001430356"/>
    </source>
</evidence>
<name>A0AAW0F0N0_9TRYP</name>
<protein>
    <recommendedName>
        <fullName evidence="4">Transmembrane protein</fullName>
    </recommendedName>
</protein>
<feature type="compositionally biased region" description="Polar residues" evidence="1">
    <location>
        <begin position="166"/>
        <end position="179"/>
    </location>
</feature>